<evidence type="ECO:0000313" key="3">
    <source>
        <dbReference type="Proteomes" id="UP001596084"/>
    </source>
</evidence>
<comment type="caution">
    <text evidence="2">The sequence shown here is derived from an EMBL/GenBank/DDBJ whole genome shotgun (WGS) entry which is preliminary data.</text>
</comment>
<proteinExistence type="predicted"/>
<feature type="coiled-coil region" evidence="1">
    <location>
        <begin position="73"/>
        <end position="107"/>
    </location>
</feature>
<evidence type="ECO:0000256" key="1">
    <source>
        <dbReference type="SAM" id="Coils"/>
    </source>
</evidence>
<dbReference type="EMBL" id="JBHSMX010000020">
    <property type="protein sequence ID" value="MFC5521795.1"/>
    <property type="molecule type" value="Genomic_DNA"/>
</dbReference>
<dbReference type="Proteomes" id="UP001596084">
    <property type="component" value="Unassembled WGS sequence"/>
</dbReference>
<dbReference type="RefSeq" id="WP_068835263.1">
    <property type="nucleotide sequence ID" value="NZ_JBHSMX010000020.1"/>
</dbReference>
<gene>
    <name evidence="2" type="ORF">ACFPP7_12870</name>
</gene>
<protein>
    <submittedName>
        <fullName evidence="2">TetR family transcriptional regulator</fullName>
    </submittedName>
</protein>
<name>A0ABW0QAW8_9BURK</name>
<keyword evidence="3" id="KW-1185">Reference proteome</keyword>
<reference evidence="3" key="1">
    <citation type="journal article" date="2019" name="Int. J. Syst. Evol. Microbiol.">
        <title>The Global Catalogue of Microorganisms (GCM) 10K type strain sequencing project: providing services to taxonomists for standard genome sequencing and annotation.</title>
        <authorList>
            <consortium name="The Broad Institute Genomics Platform"/>
            <consortium name="The Broad Institute Genome Sequencing Center for Infectious Disease"/>
            <person name="Wu L."/>
            <person name="Ma J."/>
        </authorList>
    </citation>
    <scope>NUCLEOTIDE SEQUENCE [LARGE SCALE GENOMIC DNA]</scope>
    <source>
        <strain evidence="3">CGMCC 4.7277</strain>
    </source>
</reference>
<organism evidence="2 3">
    <name type="scientific">Polaromonas jejuensis</name>
    <dbReference type="NCBI Taxonomy" id="457502"/>
    <lineage>
        <taxon>Bacteria</taxon>
        <taxon>Pseudomonadati</taxon>
        <taxon>Pseudomonadota</taxon>
        <taxon>Betaproteobacteria</taxon>
        <taxon>Burkholderiales</taxon>
        <taxon>Comamonadaceae</taxon>
        <taxon>Polaromonas</taxon>
    </lineage>
</organism>
<keyword evidence="1" id="KW-0175">Coiled coil</keyword>
<evidence type="ECO:0000313" key="2">
    <source>
        <dbReference type="EMBL" id="MFC5521795.1"/>
    </source>
</evidence>
<accession>A0ABW0QAW8</accession>
<sequence>MTSQRKNAETREKELRLAIFRIEKGRSRAKAAKLSVAAVAREAGVTPALIHNHYPAIAEEIRVKQGASVRQQRDAKHDELKLEREKNRALRQQLDEIRHQMAKLASINEVMLEENRILKAVSADSKVVNLESKRCEKS</sequence>